<evidence type="ECO:0000256" key="8">
    <source>
        <dbReference type="ARBA" id="ARBA00023010"/>
    </source>
</evidence>
<dbReference type="AlphaFoldDB" id="A0A2T0A1R8"/>
<dbReference type="GO" id="GO:0046872">
    <property type="term" value="F:metal ion binding"/>
    <property type="evidence" value="ECO:0007669"/>
    <property type="project" value="UniProtKB-KW"/>
</dbReference>
<keyword evidence="6" id="KW-0862">Zinc</keyword>
<dbReference type="Pfam" id="PF02953">
    <property type="entry name" value="zf-Tim10_DDP"/>
    <property type="match status" value="1"/>
</dbReference>
<keyword evidence="9 11" id="KW-0496">Mitochondrion</keyword>
<name>A0A2T0A1R8_RHOTO</name>
<accession>A0A2T0A1R8</accession>
<protein>
    <recommendedName>
        <fullName evidence="11">Mitochondrial import inner membrane translocase subunit</fullName>
    </recommendedName>
</protein>
<keyword evidence="5 11" id="KW-0472">Membrane</keyword>
<feature type="domain" description="Tim10-like" evidence="12">
    <location>
        <begin position="16"/>
        <end position="78"/>
    </location>
</feature>
<keyword evidence="7 11" id="KW-0653">Protein transport</keyword>
<dbReference type="Gene3D" id="1.10.287.810">
    <property type="entry name" value="Mitochondrial import inner membrane translocase subunit tim13 like domains"/>
    <property type="match status" value="1"/>
</dbReference>
<evidence type="ECO:0000256" key="6">
    <source>
        <dbReference type="ARBA" id="ARBA00022833"/>
    </source>
</evidence>
<dbReference type="InterPro" id="IPR035427">
    <property type="entry name" value="Tim10-like_dom_sf"/>
</dbReference>
<dbReference type="GO" id="GO:0005743">
    <property type="term" value="C:mitochondrial inner membrane"/>
    <property type="evidence" value="ECO:0007669"/>
    <property type="project" value="UniProtKB-SubCell"/>
</dbReference>
<keyword evidence="5 11" id="KW-0999">Mitochondrion inner membrane</keyword>
<comment type="domain">
    <text evidence="11">The twin CX3C motif contains 4 conserved Cys residues that form 2 disulfide bonds in the mitochondrial intermembrane space.</text>
</comment>
<evidence type="ECO:0000256" key="7">
    <source>
        <dbReference type="ARBA" id="ARBA00022927"/>
    </source>
</evidence>
<sequence length="94" mass="10701">MDASGMNPATAQAFEMMMRDKQMKDFMALYQGLVARCFNDCCNDFTSKALSSKEETCVQTCSDKFLKMSERVGLRFSEQVRHSLVFCGSHELSY</sequence>
<comment type="subcellular location">
    <subcellularLocation>
        <location evidence="1 11">Mitochondrion inner membrane</location>
        <topology evidence="1 11">Peripheral membrane protein</topology>
        <orientation evidence="1 11">Intermembrane side</orientation>
    </subcellularLocation>
</comment>
<comment type="function">
    <text evidence="11">Mitochondrial intermembrane chaperone that participates in the import and insertion of some multi-pass transmembrane proteins into the mitochondrial inner membrane. Also required for the transfer of beta-barrel precursors from the TOM complex to the sorting and assembly machinery (SAM complex) of the outer membrane. Acts as a chaperone-like protein that protects the hydrophobic precursors from aggregation and guide them through the mitochondrial intermembrane space.</text>
</comment>
<evidence type="ECO:0000259" key="12">
    <source>
        <dbReference type="Pfam" id="PF02953"/>
    </source>
</evidence>
<dbReference type="OrthoDB" id="1551503at2759"/>
<evidence type="ECO:0000256" key="11">
    <source>
        <dbReference type="RuleBase" id="RU367043"/>
    </source>
</evidence>
<dbReference type="InterPro" id="IPR050673">
    <property type="entry name" value="Mito_inner_translocase_sub"/>
</dbReference>
<evidence type="ECO:0000256" key="9">
    <source>
        <dbReference type="ARBA" id="ARBA00023128"/>
    </source>
</evidence>
<keyword evidence="11" id="KW-0143">Chaperone</keyword>
<organism evidence="13 14">
    <name type="scientific">Rhodotorula toruloides</name>
    <name type="common">Yeast</name>
    <name type="synonym">Rhodosporidium toruloides</name>
    <dbReference type="NCBI Taxonomy" id="5286"/>
    <lineage>
        <taxon>Eukaryota</taxon>
        <taxon>Fungi</taxon>
        <taxon>Dikarya</taxon>
        <taxon>Basidiomycota</taxon>
        <taxon>Pucciniomycotina</taxon>
        <taxon>Microbotryomycetes</taxon>
        <taxon>Sporidiobolales</taxon>
        <taxon>Sporidiobolaceae</taxon>
        <taxon>Rhodotorula</taxon>
    </lineage>
</organism>
<keyword evidence="10 11" id="KW-1015">Disulfide bond</keyword>
<comment type="similarity">
    <text evidence="2 11">Belongs to the small Tim family.</text>
</comment>
<dbReference type="PANTHER" id="PTHR13172">
    <property type="entry name" value="MITOCHONDRIAL IMPORT INNER MEMBRANE TRANSLOCASE SUBUNIT TIM9B"/>
    <property type="match status" value="1"/>
</dbReference>
<evidence type="ECO:0000256" key="10">
    <source>
        <dbReference type="ARBA" id="ARBA00023157"/>
    </source>
</evidence>
<reference evidence="13 14" key="1">
    <citation type="journal article" date="2018" name="Elife">
        <title>Functional genomics of lipid metabolism in the oleaginous yeast Rhodosporidium toruloides.</title>
        <authorList>
            <person name="Coradetti S.T."/>
            <person name="Pinel D."/>
            <person name="Geiselman G."/>
            <person name="Ito M."/>
            <person name="Mondo S."/>
            <person name="Reilly M.C."/>
            <person name="Cheng Y.F."/>
            <person name="Bauer S."/>
            <person name="Grigoriev I."/>
            <person name="Gladden J.M."/>
            <person name="Simmons B.A."/>
            <person name="Brem R."/>
            <person name="Arkin A.P."/>
            <person name="Skerker J.M."/>
        </authorList>
    </citation>
    <scope>NUCLEOTIDE SEQUENCE [LARGE SCALE GENOMIC DNA]</scope>
    <source>
        <strain evidence="13 14">NBRC 0880</strain>
    </source>
</reference>
<evidence type="ECO:0000256" key="4">
    <source>
        <dbReference type="ARBA" id="ARBA00022723"/>
    </source>
</evidence>
<proteinExistence type="inferred from homology"/>
<dbReference type="SUPFAM" id="SSF144122">
    <property type="entry name" value="Tim10-like"/>
    <property type="match status" value="1"/>
</dbReference>
<gene>
    <name evidence="13" type="ORF">AAT19DRAFT_10072</name>
</gene>
<dbReference type="Proteomes" id="UP000239560">
    <property type="component" value="Unassembled WGS sequence"/>
</dbReference>
<dbReference type="InterPro" id="IPR004217">
    <property type="entry name" value="Tim10-like"/>
</dbReference>
<evidence type="ECO:0000256" key="1">
    <source>
        <dbReference type="ARBA" id="ARBA00004137"/>
    </source>
</evidence>
<keyword evidence="8 11" id="KW-0811">Translocation</keyword>
<comment type="caution">
    <text evidence="13">The sequence shown here is derived from an EMBL/GenBank/DDBJ whole genome shotgun (WGS) entry which is preliminary data.</text>
</comment>
<comment type="subunit">
    <text evidence="11">Heterohexamer.</text>
</comment>
<keyword evidence="4" id="KW-0479">Metal-binding</keyword>
<evidence type="ECO:0000256" key="2">
    <source>
        <dbReference type="ARBA" id="ARBA00006720"/>
    </source>
</evidence>
<evidence type="ECO:0000256" key="3">
    <source>
        <dbReference type="ARBA" id="ARBA00022448"/>
    </source>
</evidence>
<evidence type="ECO:0000313" key="14">
    <source>
        <dbReference type="Proteomes" id="UP000239560"/>
    </source>
</evidence>
<keyword evidence="3 11" id="KW-0813">Transport</keyword>
<evidence type="ECO:0000256" key="5">
    <source>
        <dbReference type="ARBA" id="ARBA00022792"/>
    </source>
</evidence>
<dbReference type="EMBL" id="LCTV02000011">
    <property type="protein sequence ID" value="PRQ71957.1"/>
    <property type="molecule type" value="Genomic_DNA"/>
</dbReference>
<dbReference type="GO" id="GO:0015031">
    <property type="term" value="P:protein transport"/>
    <property type="evidence" value="ECO:0007669"/>
    <property type="project" value="UniProtKB-KW"/>
</dbReference>
<evidence type="ECO:0000313" key="13">
    <source>
        <dbReference type="EMBL" id="PRQ71957.1"/>
    </source>
</evidence>